<accession>A0A6P6SC87</accession>
<evidence type="ECO:0000313" key="2">
    <source>
        <dbReference type="Proteomes" id="UP001652660"/>
    </source>
</evidence>
<reference evidence="2" key="1">
    <citation type="journal article" date="2025" name="Foods">
        <title>Unveiling the Microbial Signatures of Arabica Coffee Cherries: Insights into Ripeness Specific Diversity, Functional Traits, and Implications for Quality and Safety.</title>
        <authorList>
            <consortium name="RefSeq"/>
            <person name="Tenea G.N."/>
            <person name="Cifuentes V."/>
            <person name="Reyes P."/>
            <person name="Cevallos-Vallejos M."/>
        </authorList>
    </citation>
    <scope>NUCLEOTIDE SEQUENCE [LARGE SCALE GENOMIC DNA]</scope>
</reference>
<dbReference type="Pfam" id="PF05553">
    <property type="entry name" value="DUF761"/>
    <property type="match status" value="1"/>
</dbReference>
<evidence type="ECO:0008006" key="4">
    <source>
        <dbReference type="Google" id="ProtNLM"/>
    </source>
</evidence>
<protein>
    <recommendedName>
        <fullName evidence="4">Cotton fiber protein</fullName>
    </recommendedName>
</protein>
<organism evidence="2 3">
    <name type="scientific">Coffea arabica</name>
    <name type="common">Arabian coffee</name>
    <dbReference type="NCBI Taxonomy" id="13443"/>
    <lineage>
        <taxon>Eukaryota</taxon>
        <taxon>Viridiplantae</taxon>
        <taxon>Streptophyta</taxon>
        <taxon>Embryophyta</taxon>
        <taxon>Tracheophyta</taxon>
        <taxon>Spermatophyta</taxon>
        <taxon>Magnoliopsida</taxon>
        <taxon>eudicotyledons</taxon>
        <taxon>Gunneridae</taxon>
        <taxon>Pentapetalae</taxon>
        <taxon>asterids</taxon>
        <taxon>lamiids</taxon>
        <taxon>Gentianales</taxon>
        <taxon>Rubiaceae</taxon>
        <taxon>Ixoroideae</taxon>
        <taxon>Gardenieae complex</taxon>
        <taxon>Bertiereae - Coffeeae clade</taxon>
        <taxon>Coffeeae</taxon>
        <taxon>Coffea</taxon>
    </lineage>
</organism>
<name>A0A6P6SC87_COFAR</name>
<dbReference type="AlphaFoldDB" id="A0A6P6SC87"/>
<dbReference type="PANTHER" id="PTHR33265">
    <property type="entry name" value="AVR9/CF-9 RAPIDLY ELICITED PROTEIN-RELATED"/>
    <property type="match status" value="1"/>
</dbReference>
<sequence>MHKHKSAVVARRAWNSLRLALLWARRGEHFKNRRLMVDLRLLPKFINRTLGTTSSSNDYYRHRRGALHYGERQLSFDDTPVIHFKMHRPSSLRFKMPNIPCITGAPQVDFDDYDFDRHDCSGTGHDMYYLSEAHNDVALSRKSILLKAAGDYITSDEEEEGDDDDRSNTMVCDHQETNETPRSCDDGIDLKAEQFIANFYRQIKLQRQISYLQYHDMISRGAS</sequence>
<evidence type="ECO:0000256" key="1">
    <source>
        <dbReference type="SAM" id="MobiDB-lite"/>
    </source>
</evidence>
<dbReference type="PANTHER" id="PTHR33265:SF5">
    <property type="entry name" value="COTTON FIBER PROTEIN"/>
    <property type="match status" value="1"/>
</dbReference>
<gene>
    <name evidence="3" type="primary">LOC113690107</name>
</gene>
<dbReference type="RefSeq" id="XP_027063730.1">
    <property type="nucleotide sequence ID" value="XM_027207929.2"/>
</dbReference>
<dbReference type="Proteomes" id="UP001652660">
    <property type="component" value="Chromosome 1e"/>
</dbReference>
<reference evidence="3" key="2">
    <citation type="submission" date="2025-08" db="UniProtKB">
        <authorList>
            <consortium name="RefSeq"/>
        </authorList>
    </citation>
    <scope>IDENTIFICATION</scope>
    <source>
        <tissue evidence="3">Leaves</tissue>
    </source>
</reference>
<dbReference type="GeneID" id="113690107"/>
<feature type="region of interest" description="Disordered" evidence="1">
    <location>
        <begin position="155"/>
        <end position="185"/>
    </location>
</feature>
<dbReference type="OrthoDB" id="1929803at2759"/>
<proteinExistence type="predicted"/>
<dbReference type="InterPro" id="IPR008480">
    <property type="entry name" value="DUF761_pln"/>
</dbReference>
<keyword evidence="2" id="KW-1185">Reference proteome</keyword>
<evidence type="ECO:0000313" key="3">
    <source>
        <dbReference type="RefSeq" id="XP_027063730.1"/>
    </source>
</evidence>
<feature type="compositionally biased region" description="Basic and acidic residues" evidence="1">
    <location>
        <begin position="173"/>
        <end position="185"/>
    </location>
</feature>
<feature type="compositionally biased region" description="Acidic residues" evidence="1">
    <location>
        <begin position="155"/>
        <end position="165"/>
    </location>
</feature>